<evidence type="ECO:0000313" key="2">
    <source>
        <dbReference type="EMBL" id="QIV88007.1"/>
    </source>
</evidence>
<evidence type="ECO:0000259" key="1">
    <source>
        <dbReference type="Pfam" id="PF08980"/>
    </source>
</evidence>
<gene>
    <name evidence="2" type="ORF">D3791_13370</name>
</gene>
<reference evidence="2 3" key="1">
    <citation type="submission" date="2018-09" db="EMBL/GenBank/DDBJ databases">
        <title>Glutamicibacter mishrai S5-52T (LMG 29155T = KCTC 39846T).</title>
        <authorList>
            <person name="Das S.K."/>
        </authorList>
    </citation>
    <scope>NUCLEOTIDE SEQUENCE [LARGE SCALE GENOMIC DNA]</scope>
    <source>
        <strain evidence="2 3">S5-52</strain>
    </source>
</reference>
<proteinExistence type="predicted"/>
<dbReference type="EMBL" id="CP032549">
    <property type="protein sequence ID" value="QIV88007.1"/>
    <property type="molecule type" value="Genomic_DNA"/>
</dbReference>
<sequence>MFSRSSESFLVTDPNFAEYSWDHLERGSVLVVTLSGPANVRLMDPENFASFEDGEKYDSHGGVARRAPYRVKVPRSGPWFLVIDLQGLPGRGVRHEVIVQPPHKLEERRS</sequence>
<dbReference type="Proteomes" id="UP000502331">
    <property type="component" value="Chromosome"/>
</dbReference>
<dbReference type="Gene3D" id="4.10.1210.10">
    <property type="entry name" value="Atu1913-like"/>
    <property type="match status" value="1"/>
</dbReference>
<dbReference type="Pfam" id="PF08980">
    <property type="entry name" value="DUF1883"/>
    <property type="match status" value="1"/>
</dbReference>
<keyword evidence="3" id="KW-1185">Reference proteome</keyword>
<dbReference type="InterPro" id="IPR015073">
    <property type="entry name" value="DUF1883"/>
</dbReference>
<organism evidence="2 3">
    <name type="scientific">Glutamicibacter mishrai</name>
    <dbReference type="NCBI Taxonomy" id="1775880"/>
    <lineage>
        <taxon>Bacteria</taxon>
        <taxon>Bacillati</taxon>
        <taxon>Actinomycetota</taxon>
        <taxon>Actinomycetes</taxon>
        <taxon>Micrococcales</taxon>
        <taxon>Micrococcaceae</taxon>
        <taxon>Glutamicibacter</taxon>
    </lineage>
</organism>
<accession>A0A6H0SPU5</accession>
<protein>
    <submittedName>
        <fullName evidence="2">DUF1883 domain-containing protein</fullName>
    </submittedName>
</protein>
<dbReference type="SUPFAM" id="SSF141099">
    <property type="entry name" value="Atu1913-like"/>
    <property type="match status" value="1"/>
</dbReference>
<dbReference type="AlphaFoldDB" id="A0A6H0SPU5"/>
<name>A0A6H0SPU5_9MICC</name>
<feature type="domain" description="DUF1883" evidence="1">
    <location>
        <begin position="16"/>
        <end position="90"/>
    </location>
</feature>
<evidence type="ECO:0000313" key="3">
    <source>
        <dbReference type="Proteomes" id="UP000502331"/>
    </source>
</evidence>
<dbReference type="InterPro" id="IPR036488">
    <property type="entry name" value="DUF1883-like_sf"/>
</dbReference>